<organism evidence="2 3">
    <name type="scientific">Methylorubrum extorquens DSM 13060</name>
    <dbReference type="NCBI Taxonomy" id="882800"/>
    <lineage>
        <taxon>Bacteria</taxon>
        <taxon>Pseudomonadati</taxon>
        <taxon>Pseudomonadota</taxon>
        <taxon>Alphaproteobacteria</taxon>
        <taxon>Hyphomicrobiales</taxon>
        <taxon>Methylobacteriaceae</taxon>
        <taxon>Methylorubrum</taxon>
    </lineage>
</organism>
<comment type="caution">
    <text evidence="2">The sequence shown here is derived from an EMBL/GenBank/DDBJ whole genome shotgun (WGS) entry which is preliminary data.</text>
</comment>
<evidence type="ECO:0000259" key="1">
    <source>
        <dbReference type="Pfam" id="PF08878"/>
    </source>
</evidence>
<accession>H1KQZ8</accession>
<sequence length="281" mass="31930">MPIQYPDPFLEIRIDHLDLPLPLRGLCAGYEGGQWRSSQLADHLFNWLPYAALNQEHQLSFGPSNFVELIKLAAAHIYHTKKTASRGEIGELLFHLICILHYGTVPVICKLLLKTSSNDTVKGFDGIHLVPMQNGFELWLGESKFYLDGKDAIREAVASIKEHIAPAFLKTEKAMVIGHVGEDIPHRDEVIKLFKSQTSSDKLIEKSVFPVLIAYESRTVAGFDNLCQDYVDKLTKELEELRAYFSDKASDIKLRFRLVFVPMNKKKDVIDSFDQKLVPFL</sequence>
<dbReference type="Proteomes" id="UP000004382">
    <property type="component" value="Unassembled WGS sequence"/>
</dbReference>
<dbReference type="InterPro" id="IPR014976">
    <property type="entry name" value="AbpA_HamA_C"/>
</dbReference>
<gene>
    <name evidence="2" type="ORF">MetexDRAFT_5061</name>
</gene>
<dbReference type="AlphaFoldDB" id="H1KQZ8"/>
<name>H1KQZ8_METEX</name>
<dbReference type="EMBL" id="AGJK01000216">
    <property type="protein sequence ID" value="EHP90057.1"/>
    <property type="molecule type" value="Genomic_DNA"/>
</dbReference>
<feature type="domain" description="Anti-bacteriophage protein A/HamA C-terminal" evidence="1">
    <location>
        <begin position="9"/>
        <end position="277"/>
    </location>
</feature>
<reference evidence="2 3" key="1">
    <citation type="submission" date="2011-09" db="EMBL/GenBank/DDBJ databases">
        <title>The draft genome of Methylobacterium extorquens DSM 13060.</title>
        <authorList>
            <consortium name="US DOE Joint Genome Institute (JGI-PGF)"/>
            <person name="Lucas S."/>
            <person name="Han J."/>
            <person name="Lapidus A."/>
            <person name="Cheng J.-F."/>
            <person name="Goodwin L."/>
            <person name="Pitluck S."/>
            <person name="Peters L."/>
            <person name="Land M.L."/>
            <person name="Hauser L."/>
            <person name="Koskimaki J."/>
            <person name="Halonen O."/>
            <person name="Pirttila A."/>
            <person name="Frank C."/>
            <person name="Woyke T.J."/>
        </authorList>
    </citation>
    <scope>NUCLEOTIDE SEQUENCE [LARGE SCALE GENOMIC DNA]</scope>
    <source>
        <strain evidence="2 3">DSM 13060</strain>
    </source>
</reference>
<proteinExistence type="predicted"/>
<dbReference type="RefSeq" id="WP_003604632.1">
    <property type="nucleotide sequence ID" value="NZ_AGJK01000216.1"/>
</dbReference>
<dbReference type="Pfam" id="PF08878">
    <property type="entry name" value="HamA"/>
    <property type="match status" value="1"/>
</dbReference>
<protein>
    <recommendedName>
        <fullName evidence="1">Anti-bacteriophage protein A/HamA C-terminal domain-containing protein</fullName>
    </recommendedName>
</protein>
<evidence type="ECO:0000313" key="2">
    <source>
        <dbReference type="EMBL" id="EHP90057.1"/>
    </source>
</evidence>
<evidence type="ECO:0000313" key="3">
    <source>
        <dbReference type="Proteomes" id="UP000004382"/>
    </source>
</evidence>